<dbReference type="InterPro" id="IPR016796">
    <property type="entry name" value="UCP021774"/>
</dbReference>
<evidence type="ECO:0000313" key="2">
    <source>
        <dbReference type="EMBL" id="HEB97698.1"/>
    </source>
</evidence>
<dbReference type="Proteomes" id="UP000886251">
    <property type="component" value="Unassembled WGS sequence"/>
</dbReference>
<protein>
    <submittedName>
        <fullName evidence="2">DUF302 domain-containing protein</fullName>
    </submittedName>
</protein>
<dbReference type="Gene3D" id="3.30.310.70">
    <property type="entry name" value="TT1751-like domain"/>
    <property type="match status" value="1"/>
</dbReference>
<evidence type="ECO:0000259" key="1">
    <source>
        <dbReference type="Pfam" id="PF03625"/>
    </source>
</evidence>
<dbReference type="AlphaFoldDB" id="A0A831W6X1"/>
<dbReference type="EMBL" id="DRKP01000188">
    <property type="protein sequence ID" value="HEB97698.1"/>
    <property type="molecule type" value="Genomic_DNA"/>
</dbReference>
<proteinExistence type="predicted"/>
<accession>A0A831W6X1</accession>
<dbReference type="SUPFAM" id="SSF103247">
    <property type="entry name" value="TT1751-like"/>
    <property type="match status" value="1"/>
</dbReference>
<name>A0A831W6X1_9GAMM</name>
<comment type="caution">
    <text evidence="2">The sequence shown here is derived from an EMBL/GenBank/DDBJ whole genome shotgun (WGS) entry which is preliminary data.</text>
</comment>
<dbReference type="PANTHER" id="PTHR38342:SF1">
    <property type="entry name" value="SLR5037 PROTEIN"/>
    <property type="match status" value="1"/>
</dbReference>
<sequence length="131" mass="14411">MYGFSTTVTGAFDEVEQRVIEALKVEGFGVLSEIDVQAAMRNKLDVAMPRYKILGACNPPLAHQALQAEPDIGLLLPCNVVVREDEAGAVTVSFMDPEAVLSLVDREEIAELAGEVRQRLQRVRQSLQQDD</sequence>
<dbReference type="PANTHER" id="PTHR38342">
    <property type="entry name" value="SLR5037 PROTEIN"/>
    <property type="match status" value="1"/>
</dbReference>
<reference evidence="2" key="1">
    <citation type="journal article" date="2020" name="mSystems">
        <title>Genome- and Community-Level Interaction Insights into Carbon Utilization and Element Cycling Functions of Hydrothermarchaeota in Hydrothermal Sediment.</title>
        <authorList>
            <person name="Zhou Z."/>
            <person name="Liu Y."/>
            <person name="Xu W."/>
            <person name="Pan J."/>
            <person name="Luo Z.H."/>
            <person name="Li M."/>
        </authorList>
    </citation>
    <scope>NUCLEOTIDE SEQUENCE [LARGE SCALE GENOMIC DNA]</scope>
    <source>
        <strain evidence="2">HyVt-443</strain>
    </source>
</reference>
<organism evidence="2">
    <name type="scientific">Sedimenticola thiotaurini</name>
    <dbReference type="NCBI Taxonomy" id="1543721"/>
    <lineage>
        <taxon>Bacteria</taxon>
        <taxon>Pseudomonadati</taxon>
        <taxon>Pseudomonadota</taxon>
        <taxon>Gammaproteobacteria</taxon>
        <taxon>Chromatiales</taxon>
        <taxon>Sedimenticolaceae</taxon>
        <taxon>Sedimenticola</taxon>
    </lineage>
</organism>
<feature type="domain" description="DUF302" evidence="1">
    <location>
        <begin position="34"/>
        <end position="97"/>
    </location>
</feature>
<dbReference type="InterPro" id="IPR005180">
    <property type="entry name" value="DUF302"/>
</dbReference>
<dbReference type="PIRSF" id="PIRSF021774">
    <property type="entry name" value="UCP021774"/>
    <property type="match status" value="1"/>
</dbReference>
<dbReference type="InterPro" id="IPR035923">
    <property type="entry name" value="TT1751-like_sf"/>
</dbReference>
<dbReference type="CDD" id="cd14797">
    <property type="entry name" value="DUF302"/>
    <property type="match status" value="1"/>
</dbReference>
<dbReference type="Pfam" id="PF03625">
    <property type="entry name" value="DUF302"/>
    <property type="match status" value="1"/>
</dbReference>
<gene>
    <name evidence="2" type="ORF">ENI96_14845</name>
</gene>